<dbReference type="OrthoDB" id="9798929at2"/>
<gene>
    <name evidence="5" type="ORF">D7V32_10465</name>
</gene>
<evidence type="ECO:0000313" key="5">
    <source>
        <dbReference type="EMBL" id="RKG30731.1"/>
    </source>
</evidence>
<evidence type="ECO:0000256" key="1">
    <source>
        <dbReference type="ARBA" id="ARBA00010923"/>
    </source>
</evidence>
<name>A0A3A8EPE7_9GAMM</name>
<accession>A0A3A8EPE7</accession>
<sequence length="406" mass="45978">MSVPKLRFKEFDGDWSNKKIGNIASKVGSGSTPRGGAEAYTDHGIIFIRSQNVNNDQLLLDDVAYIPEETHVKMSGSKVIANDILLNITGASIGRSCVVPHYFTEANVNQHVCIIRTPNDDPIFVQSFLSSENGQNAIQSKQAGGGREGLNFQAIRSIDFHFPPSKEEQTKIASFLSKVDEKISQLTQKHALLSQYKQGMMQKLFSQQIRFKADDGSEFGEWEKVKLGSLLIKHDEKTEFNNQYPVLTSSRHGIYFQKDYFAGQDVASADTTGYNVVPYDYFTYRHMSDDLVFKFNINTICPKGIVSTLYPVFTVKDEHLNKYFLQTILNEGQEFKNFAIMQKQGGSRTYMYFSKLSELVLTIPCLEEQTKIANFLSSIDQKIEVVAEQIEQAKTWKKGLLQQMFV</sequence>
<dbReference type="InterPro" id="IPR052021">
    <property type="entry name" value="Type-I_RS_S_subunit"/>
</dbReference>
<dbReference type="SUPFAM" id="SSF116734">
    <property type="entry name" value="DNA methylase specificity domain"/>
    <property type="match status" value="2"/>
</dbReference>
<comment type="similarity">
    <text evidence="1">Belongs to the type-I restriction system S methylase family.</text>
</comment>
<dbReference type="PANTHER" id="PTHR30408">
    <property type="entry name" value="TYPE-1 RESTRICTION ENZYME ECOKI SPECIFICITY PROTEIN"/>
    <property type="match status" value="1"/>
</dbReference>
<dbReference type="GO" id="GO:0003677">
    <property type="term" value="F:DNA binding"/>
    <property type="evidence" value="ECO:0007669"/>
    <property type="project" value="UniProtKB-KW"/>
</dbReference>
<dbReference type="AlphaFoldDB" id="A0A3A8EPE7"/>
<keyword evidence="5" id="KW-0540">Nuclease</keyword>
<comment type="caution">
    <text evidence="5">The sequence shown here is derived from an EMBL/GenBank/DDBJ whole genome shotgun (WGS) entry which is preliminary data.</text>
</comment>
<dbReference type="Proteomes" id="UP000282388">
    <property type="component" value="Unassembled WGS sequence"/>
</dbReference>
<dbReference type="Gene3D" id="3.90.220.20">
    <property type="entry name" value="DNA methylase specificity domains"/>
    <property type="match status" value="2"/>
</dbReference>
<dbReference type="GO" id="GO:0004519">
    <property type="term" value="F:endonuclease activity"/>
    <property type="evidence" value="ECO:0007669"/>
    <property type="project" value="UniProtKB-KW"/>
</dbReference>
<keyword evidence="5" id="KW-0255">Endonuclease</keyword>
<dbReference type="InterPro" id="IPR044946">
    <property type="entry name" value="Restrct_endonuc_typeI_TRD_sf"/>
</dbReference>
<keyword evidence="5" id="KW-0378">Hydrolase</keyword>
<keyword evidence="6" id="KW-1185">Reference proteome</keyword>
<evidence type="ECO:0000259" key="4">
    <source>
        <dbReference type="Pfam" id="PF01420"/>
    </source>
</evidence>
<protein>
    <submittedName>
        <fullName evidence="5">Restriction endonuclease subunit S</fullName>
    </submittedName>
</protein>
<dbReference type="GO" id="GO:0009307">
    <property type="term" value="P:DNA restriction-modification system"/>
    <property type="evidence" value="ECO:0007669"/>
    <property type="project" value="UniProtKB-KW"/>
</dbReference>
<reference evidence="5 6" key="1">
    <citation type="submission" date="2018-09" db="EMBL/GenBank/DDBJ databases">
        <title>The draft genome of Acinetobacter spp. strains.</title>
        <authorList>
            <person name="Qin J."/>
            <person name="Feng Y."/>
            <person name="Zong Z."/>
        </authorList>
    </citation>
    <scope>NUCLEOTIDE SEQUENCE [LARGE SCALE GENOMIC DNA]</scope>
    <source>
        <strain evidence="5 6">WCHAc060012</strain>
    </source>
</reference>
<dbReference type="InterPro" id="IPR000055">
    <property type="entry name" value="Restrct_endonuc_typeI_TRD"/>
</dbReference>
<dbReference type="PANTHER" id="PTHR30408:SF12">
    <property type="entry name" value="TYPE I RESTRICTION ENZYME MJAVIII SPECIFICITY SUBUNIT"/>
    <property type="match status" value="1"/>
</dbReference>
<keyword evidence="3" id="KW-0238">DNA-binding</keyword>
<keyword evidence="2" id="KW-0680">Restriction system</keyword>
<evidence type="ECO:0000256" key="2">
    <source>
        <dbReference type="ARBA" id="ARBA00022747"/>
    </source>
</evidence>
<evidence type="ECO:0000313" key="6">
    <source>
        <dbReference type="Proteomes" id="UP000282388"/>
    </source>
</evidence>
<feature type="domain" description="Type I restriction modification DNA specificity" evidence="4">
    <location>
        <begin position="304"/>
        <end position="393"/>
    </location>
</feature>
<feature type="domain" description="Type I restriction modification DNA specificity" evidence="4">
    <location>
        <begin position="14"/>
        <end position="189"/>
    </location>
</feature>
<dbReference type="Pfam" id="PF01420">
    <property type="entry name" value="Methylase_S"/>
    <property type="match status" value="2"/>
</dbReference>
<dbReference type="Gene3D" id="1.10.287.1120">
    <property type="entry name" value="Bipartite methylase S protein"/>
    <property type="match status" value="1"/>
</dbReference>
<evidence type="ECO:0000256" key="3">
    <source>
        <dbReference type="ARBA" id="ARBA00023125"/>
    </source>
</evidence>
<dbReference type="EMBL" id="RAXV01000021">
    <property type="protein sequence ID" value="RKG30731.1"/>
    <property type="molecule type" value="Genomic_DNA"/>
</dbReference>
<proteinExistence type="inferred from homology"/>
<organism evidence="5 6">
    <name type="scientific">Acinetobacter tianfuensis</name>
    <dbReference type="NCBI Taxonomy" id="2419603"/>
    <lineage>
        <taxon>Bacteria</taxon>
        <taxon>Pseudomonadati</taxon>
        <taxon>Pseudomonadota</taxon>
        <taxon>Gammaproteobacteria</taxon>
        <taxon>Moraxellales</taxon>
        <taxon>Moraxellaceae</taxon>
        <taxon>Acinetobacter</taxon>
    </lineage>
</organism>
<dbReference type="CDD" id="cd17256">
    <property type="entry name" value="RMtype1_S_EcoJA65PI-TRD1-CR1_like"/>
    <property type="match status" value="1"/>
</dbReference>